<gene>
    <name evidence="1" type="ORF">SAMN05444170_4162</name>
</gene>
<evidence type="ECO:0000313" key="2">
    <source>
        <dbReference type="Proteomes" id="UP000184096"/>
    </source>
</evidence>
<organism evidence="1 2">
    <name type="scientific">Bradyrhizobium erythrophlei</name>
    <dbReference type="NCBI Taxonomy" id="1437360"/>
    <lineage>
        <taxon>Bacteria</taxon>
        <taxon>Pseudomonadati</taxon>
        <taxon>Pseudomonadota</taxon>
        <taxon>Alphaproteobacteria</taxon>
        <taxon>Hyphomicrobiales</taxon>
        <taxon>Nitrobacteraceae</taxon>
        <taxon>Bradyrhizobium</taxon>
    </lineage>
</organism>
<dbReference type="Proteomes" id="UP000184096">
    <property type="component" value="Chromosome I"/>
</dbReference>
<sequence>MTTIYGDAVPTPNGAKPWAAVLYSDSGEISRTAADTRELAEAMVAYFLEKLAAYARMSFADHASAERY</sequence>
<name>A0A1M7UAL3_9BRAD</name>
<accession>A0A1M7UAL3</accession>
<dbReference type="EMBL" id="LT670849">
    <property type="protein sequence ID" value="SHN79927.1"/>
    <property type="molecule type" value="Genomic_DNA"/>
</dbReference>
<reference evidence="2" key="1">
    <citation type="submission" date="2016-11" db="EMBL/GenBank/DDBJ databases">
        <authorList>
            <person name="Varghese N."/>
            <person name="Submissions S."/>
        </authorList>
    </citation>
    <scope>NUCLEOTIDE SEQUENCE [LARGE SCALE GENOMIC DNA]</scope>
    <source>
        <strain evidence="2">GAS401</strain>
    </source>
</reference>
<dbReference type="AlphaFoldDB" id="A0A1M7UAL3"/>
<protein>
    <submittedName>
        <fullName evidence="1">Uncharacterized protein</fullName>
    </submittedName>
</protein>
<evidence type="ECO:0000313" key="1">
    <source>
        <dbReference type="EMBL" id="SHN79927.1"/>
    </source>
</evidence>
<proteinExistence type="predicted"/>
<keyword evidence="2" id="KW-1185">Reference proteome</keyword>